<dbReference type="Proteomes" id="UP000242457">
    <property type="component" value="Unassembled WGS sequence"/>
</dbReference>
<name>A0A2A3EKQ9_APICC</name>
<organism evidence="1 2">
    <name type="scientific">Apis cerana cerana</name>
    <name type="common">Oriental honeybee</name>
    <dbReference type="NCBI Taxonomy" id="94128"/>
    <lineage>
        <taxon>Eukaryota</taxon>
        <taxon>Metazoa</taxon>
        <taxon>Ecdysozoa</taxon>
        <taxon>Arthropoda</taxon>
        <taxon>Hexapoda</taxon>
        <taxon>Insecta</taxon>
        <taxon>Pterygota</taxon>
        <taxon>Neoptera</taxon>
        <taxon>Endopterygota</taxon>
        <taxon>Hymenoptera</taxon>
        <taxon>Apocrita</taxon>
        <taxon>Aculeata</taxon>
        <taxon>Apoidea</taxon>
        <taxon>Anthophila</taxon>
        <taxon>Apidae</taxon>
        <taxon>Apis</taxon>
    </lineage>
</organism>
<proteinExistence type="predicted"/>
<evidence type="ECO:0000313" key="1">
    <source>
        <dbReference type="EMBL" id="PBC31842.1"/>
    </source>
</evidence>
<protein>
    <submittedName>
        <fullName evidence="1">Uncharacterized protein</fullName>
    </submittedName>
</protein>
<sequence>MIERLKIVANIYLRVKLWKIVFETFTLTIAKSTGEKFDKSADSPIIASPYMMFASRIYLLISILAVASGAPKTRITRSTPTWHLPCGNHVKINNHVNSEEEANTDTIIKSDIKMVEIQYQLTLKNYLLQDFEYLYEKVQIGVNEHQYIPSWIPGKKDVNAIIRLNKPTLNLQTIVNHFPKLHMDLQKFAVAFEQLVKDETDPKIYLALHKTQTNIKAMLCEVETTIINLPHLKIPSRVERNIMSNMERKPVDETRRLIRDWGILLKFKDYLHAWKHIFDLV</sequence>
<accession>A0A2A3EKQ9</accession>
<keyword evidence="2" id="KW-1185">Reference proteome</keyword>
<reference evidence="1 2" key="1">
    <citation type="submission" date="2014-07" db="EMBL/GenBank/DDBJ databases">
        <title>Genomic and transcriptomic analysis on Apis cerana provide comprehensive insights into honey bee biology.</title>
        <authorList>
            <person name="Diao Q."/>
            <person name="Sun L."/>
            <person name="Zheng H."/>
            <person name="Zheng H."/>
            <person name="Xu S."/>
            <person name="Wang S."/>
            <person name="Zeng Z."/>
            <person name="Hu F."/>
            <person name="Su S."/>
            <person name="Wu J."/>
        </authorList>
    </citation>
    <scope>NUCLEOTIDE SEQUENCE [LARGE SCALE GENOMIC DNA]</scope>
    <source>
        <tissue evidence="1">Pupae without intestine</tissue>
    </source>
</reference>
<dbReference type="EMBL" id="KZ288227">
    <property type="protein sequence ID" value="PBC31842.1"/>
    <property type="molecule type" value="Genomic_DNA"/>
</dbReference>
<gene>
    <name evidence="1" type="ORF">APICC_05701</name>
</gene>
<evidence type="ECO:0000313" key="2">
    <source>
        <dbReference type="Proteomes" id="UP000242457"/>
    </source>
</evidence>
<dbReference type="AlphaFoldDB" id="A0A2A3EKQ9"/>
<dbReference type="OrthoDB" id="6613562at2759"/>